<evidence type="ECO:0000313" key="2">
    <source>
        <dbReference type="EMBL" id="CAB0005153.1"/>
    </source>
</evidence>
<sequence length="77" mass="8486">YSKCWSMLHELVPCASPGGDLIIIALGLFSGWSAIGARFGRFRKQFNVTATKNLVTTRGIIDFAEWASDVTGQLHQE</sequence>
<keyword evidence="3" id="KW-1185">Reference proteome</keyword>
<gene>
    <name evidence="2" type="ORF">NTEN_LOCUS10630</name>
</gene>
<proteinExistence type="predicted"/>
<accession>A0A6H5GP60</accession>
<feature type="non-terminal residue" evidence="2">
    <location>
        <position position="1"/>
    </location>
</feature>
<protein>
    <submittedName>
        <fullName evidence="2">Uncharacterized protein</fullName>
    </submittedName>
</protein>
<dbReference type="Proteomes" id="UP000479000">
    <property type="component" value="Unassembled WGS sequence"/>
</dbReference>
<dbReference type="EMBL" id="CADCXU010015961">
    <property type="protein sequence ID" value="CAB0005153.1"/>
    <property type="molecule type" value="Genomic_DNA"/>
</dbReference>
<keyword evidence="1" id="KW-0812">Transmembrane</keyword>
<keyword evidence="1" id="KW-0472">Membrane</keyword>
<evidence type="ECO:0000313" key="3">
    <source>
        <dbReference type="Proteomes" id="UP000479000"/>
    </source>
</evidence>
<dbReference type="AlphaFoldDB" id="A0A6H5GP60"/>
<evidence type="ECO:0000256" key="1">
    <source>
        <dbReference type="SAM" id="Phobius"/>
    </source>
</evidence>
<name>A0A6H5GP60_9HEMI</name>
<reference evidence="2 3" key="1">
    <citation type="submission" date="2020-02" db="EMBL/GenBank/DDBJ databases">
        <authorList>
            <person name="Ferguson B K."/>
        </authorList>
    </citation>
    <scope>NUCLEOTIDE SEQUENCE [LARGE SCALE GENOMIC DNA]</scope>
</reference>
<organism evidence="2 3">
    <name type="scientific">Nesidiocoris tenuis</name>
    <dbReference type="NCBI Taxonomy" id="355587"/>
    <lineage>
        <taxon>Eukaryota</taxon>
        <taxon>Metazoa</taxon>
        <taxon>Ecdysozoa</taxon>
        <taxon>Arthropoda</taxon>
        <taxon>Hexapoda</taxon>
        <taxon>Insecta</taxon>
        <taxon>Pterygota</taxon>
        <taxon>Neoptera</taxon>
        <taxon>Paraneoptera</taxon>
        <taxon>Hemiptera</taxon>
        <taxon>Heteroptera</taxon>
        <taxon>Panheteroptera</taxon>
        <taxon>Cimicomorpha</taxon>
        <taxon>Miridae</taxon>
        <taxon>Dicyphina</taxon>
        <taxon>Nesidiocoris</taxon>
    </lineage>
</organism>
<keyword evidence="1" id="KW-1133">Transmembrane helix</keyword>
<feature type="transmembrane region" description="Helical" evidence="1">
    <location>
        <begin position="21"/>
        <end position="39"/>
    </location>
</feature>